<gene>
    <name evidence="1" type="ORF">RPERSI_LOCUS686</name>
</gene>
<sequence>FNSGSNVITTTSMSVSKETITTSITPNILLEGSSSSKKIDESYVVLQGNNSTDIIPEERLDGISGGTLNH</sequence>
<dbReference type="Proteomes" id="UP000789920">
    <property type="component" value="Unassembled WGS sequence"/>
</dbReference>
<accession>A0ACA9KHL2</accession>
<dbReference type="EMBL" id="CAJVQC010000539">
    <property type="protein sequence ID" value="CAG8473498.1"/>
    <property type="molecule type" value="Genomic_DNA"/>
</dbReference>
<name>A0ACA9KHL2_9GLOM</name>
<keyword evidence="2" id="KW-1185">Reference proteome</keyword>
<evidence type="ECO:0000313" key="1">
    <source>
        <dbReference type="EMBL" id="CAG8473498.1"/>
    </source>
</evidence>
<evidence type="ECO:0000313" key="2">
    <source>
        <dbReference type="Proteomes" id="UP000789920"/>
    </source>
</evidence>
<proteinExistence type="predicted"/>
<protein>
    <submittedName>
        <fullName evidence="1">3980_t:CDS:1</fullName>
    </submittedName>
</protein>
<organism evidence="1 2">
    <name type="scientific">Racocetra persica</name>
    <dbReference type="NCBI Taxonomy" id="160502"/>
    <lineage>
        <taxon>Eukaryota</taxon>
        <taxon>Fungi</taxon>
        <taxon>Fungi incertae sedis</taxon>
        <taxon>Mucoromycota</taxon>
        <taxon>Glomeromycotina</taxon>
        <taxon>Glomeromycetes</taxon>
        <taxon>Diversisporales</taxon>
        <taxon>Gigasporaceae</taxon>
        <taxon>Racocetra</taxon>
    </lineage>
</organism>
<comment type="caution">
    <text evidence="1">The sequence shown here is derived from an EMBL/GenBank/DDBJ whole genome shotgun (WGS) entry which is preliminary data.</text>
</comment>
<reference evidence="1" key="1">
    <citation type="submission" date="2021-06" db="EMBL/GenBank/DDBJ databases">
        <authorList>
            <person name="Kallberg Y."/>
            <person name="Tangrot J."/>
            <person name="Rosling A."/>
        </authorList>
    </citation>
    <scope>NUCLEOTIDE SEQUENCE</scope>
    <source>
        <strain evidence="1">MA461A</strain>
    </source>
</reference>
<feature type="non-terminal residue" evidence="1">
    <location>
        <position position="1"/>
    </location>
</feature>